<evidence type="ECO:0000256" key="9">
    <source>
        <dbReference type="ARBA" id="ARBA00023136"/>
    </source>
</evidence>
<keyword evidence="4 10" id="KW-1003">Cell membrane</keyword>
<protein>
    <recommendedName>
        <fullName evidence="10">Type II secretion system protein K</fullName>
    </recommendedName>
</protein>
<dbReference type="InterPro" id="IPR049031">
    <property type="entry name" value="T2SSK_SAM-like_1st"/>
</dbReference>
<dbReference type="InterPro" id="IPR049179">
    <property type="entry name" value="T2SSK_SAM-like_2nd"/>
</dbReference>
<dbReference type="Proteomes" id="UP000563524">
    <property type="component" value="Unassembled WGS sequence"/>
</dbReference>
<accession>A0A840I0B7</accession>
<dbReference type="PANTHER" id="PTHR38831:SF1">
    <property type="entry name" value="TYPE II SECRETION SYSTEM PROTEIN K-RELATED"/>
    <property type="match status" value="1"/>
</dbReference>
<evidence type="ECO:0000256" key="10">
    <source>
        <dbReference type="PIRNR" id="PIRNR002786"/>
    </source>
</evidence>
<evidence type="ECO:0000256" key="5">
    <source>
        <dbReference type="ARBA" id="ARBA00022519"/>
    </source>
</evidence>
<keyword evidence="5 10" id="KW-0997">Cell inner membrane</keyword>
<evidence type="ECO:0000259" key="11">
    <source>
        <dbReference type="Pfam" id="PF03934"/>
    </source>
</evidence>
<dbReference type="SUPFAM" id="SSF158544">
    <property type="entry name" value="GspK insert domain-like"/>
    <property type="match status" value="2"/>
</dbReference>
<dbReference type="PIRSF" id="PIRSF002786">
    <property type="entry name" value="XcpX"/>
    <property type="match status" value="1"/>
</dbReference>
<gene>
    <name evidence="13" type="ORF">GGQ59_000118</name>
</gene>
<dbReference type="Gene3D" id="1.10.40.60">
    <property type="entry name" value="EpsJ-like"/>
    <property type="match status" value="2"/>
</dbReference>
<name>A0A840I0B7_9PROT</name>
<reference evidence="13 14" key="1">
    <citation type="submission" date="2020-08" db="EMBL/GenBank/DDBJ databases">
        <title>Genomic Encyclopedia of Type Strains, Phase IV (KMG-IV): sequencing the most valuable type-strain genomes for metagenomic binning, comparative biology and taxonomic classification.</title>
        <authorList>
            <person name="Goeker M."/>
        </authorList>
    </citation>
    <scope>NUCLEOTIDE SEQUENCE [LARGE SCALE GENOMIC DNA]</scope>
    <source>
        <strain evidence="13 14">DSM 102850</strain>
    </source>
</reference>
<keyword evidence="9 10" id="KW-0472">Membrane</keyword>
<dbReference type="RefSeq" id="WP_183814854.1">
    <property type="nucleotide sequence ID" value="NZ_JACHOB010000001.1"/>
</dbReference>
<dbReference type="GO" id="GO:0009306">
    <property type="term" value="P:protein secretion"/>
    <property type="evidence" value="ECO:0007669"/>
    <property type="project" value="InterPro"/>
</dbReference>
<dbReference type="EMBL" id="JACHOB010000001">
    <property type="protein sequence ID" value="MBB4657618.1"/>
    <property type="molecule type" value="Genomic_DNA"/>
</dbReference>
<evidence type="ECO:0000256" key="2">
    <source>
        <dbReference type="ARBA" id="ARBA00007246"/>
    </source>
</evidence>
<feature type="domain" description="T2SS protein K second SAM-like" evidence="11">
    <location>
        <begin position="219"/>
        <end position="274"/>
    </location>
</feature>
<feature type="domain" description="T2SS protein K first SAM-like" evidence="12">
    <location>
        <begin position="104"/>
        <end position="213"/>
    </location>
</feature>
<evidence type="ECO:0000313" key="13">
    <source>
        <dbReference type="EMBL" id="MBB4657618.1"/>
    </source>
</evidence>
<evidence type="ECO:0000313" key="14">
    <source>
        <dbReference type="Proteomes" id="UP000563524"/>
    </source>
</evidence>
<dbReference type="InterPro" id="IPR045584">
    <property type="entry name" value="Pilin-like"/>
</dbReference>
<dbReference type="Pfam" id="PF21687">
    <property type="entry name" value="T2SSK_1st"/>
    <property type="match status" value="1"/>
</dbReference>
<evidence type="ECO:0000256" key="8">
    <source>
        <dbReference type="ARBA" id="ARBA00022989"/>
    </source>
</evidence>
<keyword evidence="6" id="KW-0812">Transmembrane</keyword>
<evidence type="ECO:0000256" key="1">
    <source>
        <dbReference type="ARBA" id="ARBA00004533"/>
    </source>
</evidence>
<evidence type="ECO:0000256" key="3">
    <source>
        <dbReference type="ARBA" id="ARBA00022448"/>
    </source>
</evidence>
<comment type="caution">
    <text evidence="13">The sequence shown here is derived from an EMBL/GenBank/DDBJ whole genome shotgun (WGS) entry which is preliminary data.</text>
</comment>
<evidence type="ECO:0000256" key="6">
    <source>
        <dbReference type="ARBA" id="ARBA00022692"/>
    </source>
</evidence>
<evidence type="ECO:0000256" key="7">
    <source>
        <dbReference type="ARBA" id="ARBA00022927"/>
    </source>
</evidence>
<keyword evidence="7" id="KW-0653">Protein transport</keyword>
<dbReference type="SUPFAM" id="SSF54523">
    <property type="entry name" value="Pili subunits"/>
    <property type="match status" value="1"/>
</dbReference>
<dbReference type="Pfam" id="PF03934">
    <property type="entry name" value="T2SSK"/>
    <property type="match status" value="1"/>
</dbReference>
<dbReference type="Gene3D" id="3.30.1300.30">
    <property type="entry name" value="GSPII I/J protein-like"/>
    <property type="match status" value="1"/>
</dbReference>
<comment type="similarity">
    <text evidence="2 10">Belongs to the GSP K family.</text>
</comment>
<sequence length="325" mass="33704">MRAGAKVERQRGAALLVVLLLLASVAVVAVATTELMARSVARTGAAQARDRAVWALLGAEQGAALLLSEVASTSVHKETDPWLAAPLTLPLPSGVVRARFEPVACFNVNSVVQAGEGGYASPGLGLQGFADLVEALGGYGPGATVLAEAAGDFIDADDAPGPGGAEDYDYTRRPVPYRTAGRLLADPSELRAVAGWDADTYRALRPYLCALPTVEPASVNVNTLRPEDAPILRALLGNALPMREVERLIERRPASGYDSAGAFMAQPALSTLPPSPGSANLATTSSLVSLTATVQEAGQELTMVTLFYLPSGGTPEVLARRFGAS</sequence>
<dbReference type="InterPro" id="IPR038072">
    <property type="entry name" value="GspK_central_sf"/>
</dbReference>
<evidence type="ECO:0000259" key="12">
    <source>
        <dbReference type="Pfam" id="PF21687"/>
    </source>
</evidence>
<dbReference type="GO" id="GO:0005886">
    <property type="term" value="C:plasma membrane"/>
    <property type="evidence" value="ECO:0007669"/>
    <property type="project" value="UniProtKB-SubCell"/>
</dbReference>
<evidence type="ECO:0000256" key="4">
    <source>
        <dbReference type="ARBA" id="ARBA00022475"/>
    </source>
</evidence>
<keyword evidence="3 10" id="KW-0813">Transport</keyword>
<dbReference type="AlphaFoldDB" id="A0A840I0B7"/>
<keyword evidence="8" id="KW-1133">Transmembrane helix</keyword>
<dbReference type="NCBIfam" id="NF037980">
    <property type="entry name" value="T2SS_GspK"/>
    <property type="match status" value="1"/>
</dbReference>
<proteinExistence type="inferred from homology"/>
<dbReference type="InterPro" id="IPR005628">
    <property type="entry name" value="GspK"/>
</dbReference>
<keyword evidence="14" id="KW-1185">Reference proteome</keyword>
<dbReference type="PANTHER" id="PTHR38831">
    <property type="entry name" value="TYPE II SECRETION SYSTEM PROTEIN K"/>
    <property type="match status" value="1"/>
</dbReference>
<comment type="subcellular location">
    <subcellularLocation>
        <location evidence="1 10">Cell inner membrane</location>
    </subcellularLocation>
</comment>
<organism evidence="13 14">
    <name type="scientific">Parvularcula dongshanensis</name>
    <dbReference type="NCBI Taxonomy" id="1173995"/>
    <lineage>
        <taxon>Bacteria</taxon>
        <taxon>Pseudomonadati</taxon>
        <taxon>Pseudomonadota</taxon>
        <taxon>Alphaproteobacteria</taxon>
        <taxon>Parvularculales</taxon>
        <taxon>Parvularculaceae</taxon>
        <taxon>Parvularcula</taxon>
    </lineage>
</organism>